<feature type="transmembrane region" description="Helical" evidence="1">
    <location>
        <begin position="44"/>
        <end position="63"/>
    </location>
</feature>
<sequence>MTRKDWTYTFILFVIAFVSRIIPHYPNFTAIGAVAIAGGMAYRNWIPALLATVASMFVSDLLVNNLFYAEFYGSFVWFTPGAVLIYSSFILSVFIPRLLKNGNSTFKWLVSSIASTVLFFLITNFGVWYQTSLYPQTISGLLACYVAAIPFAINQLLGTLFYGALILLAFSYVDKRLVQTV</sequence>
<evidence type="ECO:0000313" key="2">
    <source>
        <dbReference type="EMBL" id="GCD77302.1"/>
    </source>
</evidence>
<feature type="transmembrane region" description="Helical" evidence="1">
    <location>
        <begin position="6"/>
        <end position="23"/>
    </location>
</feature>
<dbReference type="OrthoDB" id="9806699at2"/>
<dbReference type="RefSeq" id="WP_124397361.1">
    <property type="nucleotide sequence ID" value="NZ_BHZE01000005.1"/>
</dbReference>
<evidence type="ECO:0008006" key="4">
    <source>
        <dbReference type="Google" id="ProtNLM"/>
    </source>
</evidence>
<dbReference type="AlphaFoldDB" id="A0A401XJX5"/>
<dbReference type="Pfam" id="PF20221">
    <property type="entry name" value="DUF6580"/>
    <property type="match status" value="1"/>
</dbReference>
<name>A0A401XJX5_9FLAO</name>
<accession>A0A401XJX5</accession>
<keyword evidence="3" id="KW-1185">Reference proteome</keyword>
<protein>
    <recommendedName>
        <fullName evidence="4">ECF transporter S component</fullName>
    </recommendedName>
</protein>
<feature type="transmembrane region" description="Helical" evidence="1">
    <location>
        <begin position="149"/>
        <end position="173"/>
    </location>
</feature>
<keyword evidence="1" id="KW-1133">Transmembrane helix</keyword>
<gene>
    <name evidence="2" type="ORF">JCM31826_07840</name>
</gene>
<keyword evidence="1" id="KW-0472">Membrane</keyword>
<dbReference type="Proteomes" id="UP000286715">
    <property type="component" value="Unassembled WGS sequence"/>
</dbReference>
<dbReference type="EMBL" id="BHZE01000005">
    <property type="protein sequence ID" value="GCD77302.1"/>
    <property type="molecule type" value="Genomic_DNA"/>
</dbReference>
<comment type="caution">
    <text evidence="2">The sequence shown here is derived from an EMBL/GenBank/DDBJ whole genome shotgun (WGS) entry which is preliminary data.</text>
</comment>
<dbReference type="InterPro" id="IPR046487">
    <property type="entry name" value="DUF6580"/>
</dbReference>
<keyword evidence="1" id="KW-0812">Transmembrane</keyword>
<reference evidence="2 3" key="1">
    <citation type="submission" date="2018-11" db="EMBL/GenBank/DDBJ databases">
        <title>Schleiferia aggregans sp. nov., a moderately thermophilic heterotrophic bacterium isolated from microbial mats at a terrestrial hot spring.</title>
        <authorList>
            <person name="Iino T."/>
            <person name="Ohkuma M."/>
            <person name="Haruta S."/>
        </authorList>
    </citation>
    <scope>NUCLEOTIDE SEQUENCE [LARGE SCALE GENOMIC DNA]</scope>
    <source>
        <strain evidence="2 3">LA</strain>
    </source>
</reference>
<organism evidence="2 3">
    <name type="scientific">Thermaurantimonas aggregans</name>
    <dbReference type="NCBI Taxonomy" id="2173829"/>
    <lineage>
        <taxon>Bacteria</taxon>
        <taxon>Pseudomonadati</taxon>
        <taxon>Bacteroidota</taxon>
        <taxon>Flavobacteriia</taxon>
        <taxon>Flavobacteriales</taxon>
        <taxon>Schleiferiaceae</taxon>
        <taxon>Thermaurantimonas</taxon>
    </lineage>
</organism>
<evidence type="ECO:0000256" key="1">
    <source>
        <dbReference type="SAM" id="Phobius"/>
    </source>
</evidence>
<proteinExistence type="predicted"/>
<feature type="transmembrane region" description="Helical" evidence="1">
    <location>
        <begin position="75"/>
        <end position="96"/>
    </location>
</feature>
<feature type="transmembrane region" description="Helical" evidence="1">
    <location>
        <begin position="108"/>
        <end position="129"/>
    </location>
</feature>
<evidence type="ECO:0000313" key="3">
    <source>
        <dbReference type="Proteomes" id="UP000286715"/>
    </source>
</evidence>